<proteinExistence type="predicted"/>
<name>A0A0H4XAA4_9BACT</name>
<dbReference type="EMBL" id="CP012109">
    <property type="protein sequence ID" value="AKQ70565.1"/>
    <property type="molecule type" value="Genomic_DNA"/>
</dbReference>
<feature type="compositionally biased region" description="Polar residues" evidence="1">
    <location>
        <begin position="68"/>
        <end position="83"/>
    </location>
</feature>
<feature type="region of interest" description="Disordered" evidence="1">
    <location>
        <begin position="1"/>
        <end position="101"/>
    </location>
</feature>
<gene>
    <name evidence="2" type="ORF">A176_007477</name>
</gene>
<feature type="compositionally biased region" description="Low complexity" evidence="1">
    <location>
        <begin position="20"/>
        <end position="31"/>
    </location>
</feature>
<protein>
    <submittedName>
        <fullName evidence="2">Uncharacterized protein</fullName>
    </submittedName>
</protein>
<dbReference type="KEGG" id="mym:A176_007477"/>
<evidence type="ECO:0000313" key="2">
    <source>
        <dbReference type="EMBL" id="AKQ70565.1"/>
    </source>
</evidence>
<keyword evidence="3" id="KW-1185">Reference proteome</keyword>
<feature type="compositionally biased region" description="Basic and acidic residues" evidence="1">
    <location>
        <begin position="41"/>
        <end position="61"/>
    </location>
</feature>
<sequence length="139" mass="15118">MGLRASAQGGAQPYRDDSAGPGQRQPGTPQGENRHTHREKRTAGESEGRGEPARSDDERRPSGPFLSASHSIRSASQQSQTRVGQRVKSRKSCVGPGAHGSRHTILLRCLCLGLHRVPVRRAHGSPHTRPRTSASCFRR</sequence>
<organism evidence="2 3">
    <name type="scientific">Pseudomyxococcus hansupus</name>
    <dbReference type="NCBI Taxonomy" id="1297742"/>
    <lineage>
        <taxon>Bacteria</taxon>
        <taxon>Pseudomonadati</taxon>
        <taxon>Myxococcota</taxon>
        <taxon>Myxococcia</taxon>
        <taxon>Myxococcales</taxon>
        <taxon>Cystobacterineae</taxon>
        <taxon>Myxococcaceae</taxon>
        <taxon>Pseudomyxococcus</taxon>
    </lineage>
</organism>
<evidence type="ECO:0000256" key="1">
    <source>
        <dbReference type="SAM" id="MobiDB-lite"/>
    </source>
</evidence>
<dbReference type="AlphaFoldDB" id="A0A0H4XAA4"/>
<dbReference type="Proteomes" id="UP000009026">
    <property type="component" value="Chromosome"/>
</dbReference>
<evidence type="ECO:0000313" key="3">
    <source>
        <dbReference type="Proteomes" id="UP000009026"/>
    </source>
</evidence>
<reference evidence="2 3" key="1">
    <citation type="journal article" date="2016" name="PLoS ONE">
        <title>Complete Genome Sequence and Comparative Genomics of a Novel Myxobacterium Myxococcus hansupus.</title>
        <authorList>
            <person name="Sharma G."/>
            <person name="Narwani T."/>
            <person name="Subramanian S."/>
        </authorList>
    </citation>
    <scope>NUCLEOTIDE SEQUENCE [LARGE SCALE GENOMIC DNA]</scope>
    <source>
        <strain evidence="3">mixupus</strain>
    </source>
</reference>
<accession>A0A0H4XAA4</accession>